<feature type="compositionally biased region" description="Basic and acidic residues" evidence="3">
    <location>
        <begin position="416"/>
        <end position="425"/>
    </location>
</feature>
<accession>C4JQC8</accession>
<reference evidence="7" key="1">
    <citation type="journal article" date="2009" name="Genome Res.">
        <title>Comparative genomic analyses of the human fungal pathogens Coccidioides and their relatives.</title>
        <authorList>
            <person name="Sharpton T.J."/>
            <person name="Stajich J.E."/>
            <person name="Rounsley S.D."/>
            <person name="Gardner M.J."/>
            <person name="Wortman J.R."/>
            <person name="Jordar V.S."/>
            <person name="Maiti R."/>
            <person name="Kodira C.D."/>
            <person name="Neafsey D.E."/>
            <person name="Zeng Q."/>
            <person name="Hung C.-Y."/>
            <person name="McMahan C."/>
            <person name="Muszewska A."/>
            <person name="Grynberg M."/>
            <person name="Mandel M.A."/>
            <person name="Kellner E.M."/>
            <person name="Barker B.M."/>
            <person name="Galgiani J.N."/>
            <person name="Orbach M.J."/>
            <person name="Kirkland T.N."/>
            <person name="Cole G.T."/>
            <person name="Henn M.R."/>
            <person name="Birren B.W."/>
            <person name="Taylor J.W."/>
        </authorList>
    </citation>
    <scope>NUCLEOTIDE SEQUENCE [LARGE SCALE GENOMIC DNA]</scope>
    <source>
        <strain evidence="7">UAMH 1704</strain>
    </source>
</reference>
<dbReference type="PANTHER" id="PTHR11566:SF215">
    <property type="entry name" value="DYNAMIN GTPASE"/>
    <property type="match status" value="1"/>
</dbReference>
<dbReference type="AlphaFoldDB" id="C4JQC8"/>
<dbReference type="Pfam" id="PF00350">
    <property type="entry name" value="Dynamin_N"/>
    <property type="match status" value="1"/>
</dbReference>
<dbReference type="GO" id="GO:0005874">
    <property type="term" value="C:microtubule"/>
    <property type="evidence" value="ECO:0007669"/>
    <property type="project" value="TreeGrafter"/>
</dbReference>
<dbReference type="PROSITE" id="PS51388">
    <property type="entry name" value="GED"/>
    <property type="match status" value="1"/>
</dbReference>
<dbReference type="GO" id="GO:0016559">
    <property type="term" value="P:peroxisome fission"/>
    <property type="evidence" value="ECO:0007669"/>
    <property type="project" value="TreeGrafter"/>
</dbReference>
<dbReference type="InterPro" id="IPR001401">
    <property type="entry name" value="Dynamin_GTPase"/>
</dbReference>
<evidence type="ECO:0000313" key="7">
    <source>
        <dbReference type="Proteomes" id="UP000002058"/>
    </source>
</evidence>
<evidence type="ECO:0000256" key="3">
    <source>
        <dbReference type="SAM" id="MobiDB-lite"/>
    </source>
</evidence>
<evidence type="ECO:0000256" key="2">
    <source>
        <dbReference type="ARBA" id="ARBA00023134"/>
    </source>
</evidence>
<dbReference type="InParanoid" id="C4JQC8"/>
<feature type="region of interest" description="Disordered" evidence="3">
    <location>
        <begin position="404"/>
        <end position="425"/>
    </location>
</feature>
<keyword evidence="1" id="KW-0547">Nucleotide-binding</keyword>
<keyword evidence="7" id="KW-1185">Reference proteome</keyword>
<dbReference type="GO" id="GO:0005739">
    <property type="term" value="C:mitochondrion"/>
    <property type="evidence" value="ECO:0007669"/>
    <property type="project" value="TreeGrafter"/>
</dbReference>
<dbReference type="Proteomes" id="UP000002058">
    <property type="component" value="Unassembled WGS sequence"/>
</dbReference>
<organism evidence="6 7">
    <name type="scientific">Uncinocarpus reesii (strain UAMH 1704)</name>
    <dbReference type="NCBI Taxonomy" id="336963"/>
    <lineage>
        <taxon>Eukaryota</taxon>
        <taxon>Fungi</taxon>
        <taxon>Dikarya</taxon>
        <taxon>Ascomycota</taxon>
        <taxon>Pezizomycotina</taxon>
        <taxon>Eurotiomycetes</taxon>
        <taxon>Eurotiomycetidae</taxon>
        <taxon>Onygenales</taxon>
        <taxon>Onygenaceae</taxon>
        <taxon>Uncinocarpus</taxon>
    </lineage>
</organism>
<dbReference type="GO" id="GO:0016020">
    <property type="term" value="C:membrane"/>
    <property type="evidence" value="ECO:0007669"/>
    <property type="project" value="TreeGrafter"/>
</dbReference>
<dbReference type="VEuPathDB" id="FungiDB:UREG_04682"/>
<dbReference type="GO" id="GO:0006897">
    <property type="term" value="P:endocytosis"/>
    <property type="evidence" value="ECO:0007669"/>
    <property type="project" value="TreeGrafter"/>
</dbReference>
<dbReference type="Pfam" id="PF01031">
    <property type="entry name" value="Dynamin_M"/>
    <property type="match status" value="1"/>
</dbReference>
<feature type="domain" description="GED" evidence="4">
    <location>
        <begin position="539"/>
        <end position="626"/>
    </location>
</feature>
<dbReference type="InterPro" id="IPR022812">
    <property type="entry name" value="Dynamin"/>
</dbReference>
<name>C4JQC8_UNCRE</name>
<gene>
    <name evidence="6" type="ORF">UREG_04682</name>
</gene>
<dbReference type="GO" id="GO:0048312">
    <property type="term" value="P:intracellular distribution of mitochondria"/>
    <property type="evidence" value="ECO:0007669"/>
    <property type="project" value="TreeGrafter"/>
</dbReference>
<keyword evidence="2" id="KW-0342">GTP-binding</keyword>
<evidence type="ECO:0000313" key="6">
    <source>
        <dbReference type="EMBL" id="EEP79836.1"/>
    </source>
</evidence>
<dbReference type="GO" id="GO:0008017">
    <property type="term" value="F:microtubule binding"/>
    <property type="evidence" value="ECO:0007669"/>
    <property type="project" value="TreeGrafter"/>
</dbReference>
<dbReference type="GO" id="GO:0000266">
    <property type="term" value="P:mitochondrial fission"/>
    <property type="evidence" value="ECO:0007669"/>
    <property type="project" value="TreeGrafter"/>
</dbReference>
<evidence type="ECO:0000259" key="5">
    <source>
        <dbReference type="PROSITE" id="PS51718"/>
    </source>
</evidence>
<dbReference type="SMART" id="SM00053">
    <property type="entry name" value="DYNc"/>
    <property type="match status" value="1"/>
</dbReference>
<dbReference type="InterPro" id="IPR000375">
    <property type="entry name" value="Dynamin_stalk"/>
</dbReference>
<sequence length="626" mass="70435">MSSDNDMAMLLILKNKENRAPFGIVDPVSLDKIDKLFACGVGELIDLPQLVVVGDQSSGKSSVLEGLTELPFPRDSGLCTRFATQITFRRSPDTKVTASIIPGRDATEGHRERVRNVMGIGSVEHESKNTFSEDIRLEVSGPDQEHFSVTDIPGIFRKTTPGVTTKADRTMVDRMVREYMENPRSVMLTIIPPNVDIATQDILEWAEEVDPDGLRTLGVLTKPDLVDEGAESAVIDLLDGRSHQLRFGWHVLKNPSQAQLVDQRHSRHELENEFFTSKAPWNRVSRDKAGVHSLRTRLQEIMADHIRREFPKVKLEINRKLKAASKSVEKLGAKRQSFAEQSQFMTKLALEFQRNVTLAIRSEYSYSDIFDKIPSLRLATAAIGRADKVANLMATERHVFHFHSGNQAEVPAPPAPEERDGDAADPEKLKPLLRTAFDVLNEITPDERTRAGLESMLIDQLRNKYAAAISQTEFLLQVELESNPATHNHYFNDILGKCRQERLRTQLVKKAIPNTGFEKVVPWEGIIHNYPPSNADHGAVEIHDILRSYYTVARKRFVDCVRMQVADFLLITGPNTPLSIFSPAFVASMTPEQLEEIAGEDAGLKRRRAQLEKEIKQLMDGKRILT</sequence>
<dbReference type="OrthoDB" id="415706at2759"/>
<evidence type="ECO:0008006" key="8">
    <source>
        <dbReference type="Google" id="ProtNLM"/>
    </source>
</evidence>
<protein>
    <recommendedName>
        <fullName evidence="8">GED domain-containing protein</fullName>
    </recommendedName>
</protein>
<evidence type="ECO:0000259" key="4">
    <source>
        <dbReference type="PROSITE" id="PS51388"/>
    </source>
</evidence>
<dbReference type="InterPro" id="IPR030381">
    <property type="entry name" value="G_DYNAMIN_dom"/>
</dbReference>
<dbReference type="PROSITE" id="PS51718">
    <property type="entry name" value="G_DYNAMIN_2"/>
    <property type="match status" value="1"/>
</dbReference>
<dbReference type="GO" id="GO:0005525">
    <property type="term" value="F:GTP binding"/>
    <property type="evidence" value="ECO:0007669"/>
    <property type="project" value="InterPro"/>
</dbReference>
<proteinExistence type="predicted"/>
<dbReference type="STRING" id="336963.C4JQC8"/>
<dbReference type="RefSeq" id="XP_002545165.1">
    <property type="nucleotide sequence ID" value="XM_002545119.1"/>
</dbReference>
<dbReference type="CDD" id="cd08771">
    <property type="entry name" value="DLP_1"/>
    <property type="match status" value="1"/>
</dbReference>
<evidence type="ECO:0000256" key="1">
    <source>
        <dbReference type="ARBA" id="ARBA00022741"/>
    </source>
</evidence>
<dbReference type="Gene3D" id="3.40.50.300">
    <property type="entry name" value="P-loop containing nucleotide triphosphate hydrolases"/>
    <property type="match status" value="1"/>
</dbReference>
<dbReference type="PANTHER" id="PTHR11566">
    <property type="entry name" value="DYNAMIN"/>
    <property type="match status" value="1"/>
</dbReference>
<dbReference type="InterPro" id="IPR045063">
    <property type="entry name" value="Dynamin_N"/>
</dbReference>
<dbReference type="GO" id="GO:0003924">
    <property type="term" value="F:GTPase activity"/>
    <property type="evidence" value="ECO:0007669"/>
    <property type="project" value="InterPro"/>
</dbReference>
<dbReference type="OMA" id="MDRTKSE"/>
<dbReference type="PRINTS" id="PR00195">
    <property type="entry name" value="DYNAMIN"/>
</dbReference>
<dbReference type="SUPFAM" id="SSF52540">
    <property type="entry name" value="P-loop containing nucleoside triphosphate hydrolases"/>
    <property type="match status" value="1"/>
</dbReference>
<dbReference type="HOGENOM" id="CLU_008964_7_2_1"/>
<dbReference type="GeneID" id="8440068"/>
<dbReference type="EMBL" id="CH476616">
    <property type="protein sequence ID" value="EEP79836.1"/>
    <property type="molecule type" value="Genomic_DNA"/>
</dbReference>
<dbReference type="InterPro" id="IPR027417">
    <property type="entry name" value="P-loop_NTPase"/>
</dbReference>
<dbReference type="InterPro" id="IPR020850">
    <property type="entry name" value="GED_dom"/>
</dbReference>
<dbReference type="eggNOG" id="KOG0446">
    <property type="taxonomic scope" value="Eukaryota"/>
</dbReference>
<feature type="domain" description="Dynamin-type G" evidence="5">
    <location>
        <begin position="44"/>
        <end position="311"/>
    </location>
</feature>
<dbReference type="KEGG" id="ure:UREG_04682"/>